<evidence type="ECO:0000313" key="2">
    <source>
        <dbReference type="EMBL" id="QUV94040.1"/>
    </source>
</evidence>
<dbReference type="Gene3D" id="3.40.50.280">
    <property type="entry name" value="Cobalamin-binding domain"/>
    <property type="match status" value="1"/>
</dbReference>
<name>A0ABX8B071_9BACT</name>
<dbReference type="SUPFAM" id="SSF52242">
    <property type="entry name" value="Cobalamin (vitamin B12)-binding domain"/>
    <property type="match status" value="1"/>
</dbReference>
<dbReference type="InterPro" id="IPR036724">
    <property type="entry name" value="Cobalamin-bd_sf"/>
</dbReference>
<dbReference type="SUPFAM" id="SSF46955">
    <property type="entry name" value="Putative DNA-binding domain"/>
    <property type="match status" value="1"/>
</dbReference>
<proteinExistence type="predicted"/>
<feature type="domain" description="B12-binding" evidence="1">
    <location>
        <begin position="191"/>
        <end position="319"/>
    </location>
</feature>
<dbReference type="Proteomes" id="UP000677668">
    <property type="component" value="Chromosome 1"/>
</dbReference>
<evidence type="ECO:0000313" key="3">
    <source>
        <dbReference type="Proteomes" id="UP000677668"/>
    </source>
</evidence>
<reference evidence="2 3" key="1">
    <citation type="submission" date="2021-03" db="EMBL/GenBank/DDBJ databases">
        <title>Genomic and phenotypic characterization of Chloracidobacterium isolates provides evidence for multiple species.</title>
        <authorList>
            <person name="Saini M.K."/>
            <person name="Costas A.M.G."/>
            <person name="Tank M."/>
            <person name="Bryant D.A."/>
        </authorList>
    </citation>
    <scope>NUCLEOTIDE SEQUENCE [LARGE SCALE GENOMIC DNA]</scope>
    <source>
        <strain evidence="2 3">N</strain>
    </source>
</reference>
<accession>A0ABX8B071</accession>
<protein>
    <submittedName>
        <fullName evidence="2">B12-binding domain-containing protein</fullName>
    </submittedName>
</protein>
<dbReference type="InterPro" id="IPR006158">
    <property type="entry name" value="Cobalamin-bd"/>
</dbReference>
<dbReference type="Pfam" id="PF02607">
    <property type="entry name" value="B12-binding_2"/>
    <property type="match status" value="1"/>
</dbReference>
<gene>
    <name evidence="2" type="ORF">J8C05_00835</name>
</gene>
<dbReference type="InterPro" id="IPR003759">
    <property type="entry name" value="Cbl-bd_cap"/>
</dbReference>
<dbReference type="Gene3D" id="1.10.1240.10">
    <property type="entry name" value="Methionine synthase domain"/>
    <property type="match status" value="1"/>
</dbReference>
<organism evidence="2 3">
    <name type="scientific">Chloracidobacterium sp. N</name>
    <dbReference type="NCBI Taxonomy" id="2821540"/>
    <lineage>
        <taxon>Bacteria</taxon>
        <taxon>Pseudomonadati</taxon>
        <taxon>Acidobacteriota</taxon>
        <taxon>Terriglobia</taxon>
        <taxon>Terriglobales</taxon>
        <taxon>Acidobacteriaceae</taxon>
        <taxon>Chloracidobacterium</taxon>
        <taxon>Chloracidobacterium aggregatum</taxon>
    </lineage>
</organism>
<dbReference type="PROSITE" id="PS51332">
    <property type="entry name" value="B12_BINDING"/>
    <property type="match status" value="1"/>
</dbReference>
<dbReference type="Pfam" id="PF02310">
    <property type="entry name" value="B12-binding"/>
    <property type="match status" value="1"/>
</dbReference>
<dbReference type="InterPro" id="IPR009061">
    <property type="entry name" value="DNA-bd_dom_put_sf"/>
</dbReference>
<sequence length="320" mass="35163">MPRSKHTIQPVTTAQQTYSTAEVARMWAVSESSVKRWSDSGVLACIRTPGGHRRFTPQALLDFQRAGGVLRHGGQSGSGAVSVVSDEAAAVTASLDQALAARDWAVLQAQYYEAAVAGDELAGVAVLERAYRSGIPVVALKEHVLTPVLHLIGERWRRGELNIWEEHLASQVTLAVTEHLHRQLPRAPFNGRLALCGCPEGDLHGIALHLVMEVLEVEGWRVLSLGPNTPLFSFADAVRRFSPQLVCISATIVHDLERLRRDYGDFYHTVRQHGARIVIGGAAFADPQVREIFIHDYRAAGLTDFLDYLRREFPAPAVAT</sequence>
<dbReference type="EMBL" id="CP072642">
    <property type="protein sequence ID" value="QUV94040.1"/>
    <property type="molecule type" value="Genomic_DNA"/>
</dbReference>
<dbReference type="RefSeq" id="WP_211422365.1">
    <property type="nucleotide sequence ID" value="NZ_CP072642.1"/>
</dbReference>
<dbReference type="InterPro" id="IPR036594">
    <property type="entry name" value="Meth_synthase_dom"/>
</dbReference>
<dbReference type="InterPro" id="IPR041657">
    <property type="entry name" value="HTH_17"/>
</dbReference>
<dbReference type="Pfam" id="PF12728">
    <property type="entry name" value="HTH_17"/>
    <property type="match status" value="1"/>
</dbReference>
<dbReference type="Gene3D" id="1.10.1660.10">
    <property type="match status" value="1"/>
</dbReference>
<evidence type="ECO:0000259" key="1">
    <source>
        <dbReference type="PROSITE" id="PS51332"/>
    </source>
</evidence>
<keyword evidence="3" id="KW-1185">Reference proteome</keyword>